<dbReference type="Proteomes" id="UP000499080">
    <property type="component" value="Unassembled WGS sequence"/>
</dbReference>
<evidence type="ECO:0000313" key="1">
    <source>
        <dbReference type="EMBL" id="GBN51586.1"/>
    </source>
</evidence>
<name>A0A4Y2PN94_ARAVE</name>
<protein>
    <submittedName>
        <fullName evidence="1">Uncharacterized protein</fullName>
    </submittedName>
</protein>
<organism evidence="1 2">
    <name type="scientific">Araneus ventricosus</name>
    <name type="common">Orbweaver spider</name>
    <name type="synonym">Epeira ventricosa</name>
    <dbReference type="NCBI Taxonomy" id="182803"/>
    <lineage>
        <taxon>Eukaryota</taxon>
        <taxon>Metazoa</taxon>
        <taxon>Ecdysozoa</taxon>
        <taxon>Arthropoda</taxon>
        <taxon>Chelicerata</taxon>
        <taxon>Arachnida</taxon>
        <taxon>Araneae</taxon>
        <taxon>Araneomorphae</taxon>
        <taxon>Entelegynae</taxon>
        <taxon>Araneoidea</taxon>
        <taxon>Araneidae</taxon>
        <taxon>Araneus</taxon>
    </lineage>
</organism>
<sequence length="93" mass="10644">MECCFQNGLWLGKDILQRSRHYRDRVTKDSALDKEDTKKMLNFQGSLSEPISRFSRDFHGDSPLQENYKYPVAGRCENAGMIGISSHDDSISN</sequence>
<dbReference type="EMBL" id="BGPR01011485">
    <property type="protein sequence ID" value="GBN51586.1"/>
    <property type="molecule type" value="Genomic_DNA"/>
</dbReference>
<evidence type="ECO:0000313" key="2">
    <source>
        <dbReference type="Proteomes" id="UP000499080"/>
    </source>
</evidence>
<dbReference type="AlphaFoldDB" id="A0A4Y2PN94"/>
<gene>
    <name evidence="1" type="ORF">AVEN_148603_1</name>
</gene>
<proteinExistence type="predicted"/>
<reference evidence="1 2" key="1">
    <citation type="journal article" date="2019" name="Sci. Rep.">
        <title>Orb-weaving spider Araneus ventricosus genome elucidates the spidroin gene catalogue.</title>
        <authorList>
            <person name="Kono N."/>
            <person name="Nakamura H."/>
            <person name="Ohtoshi R."/>
            <person name="Moran D.A.P."/>
            <person name="Shinohara A."/>
            <person name="Yoshida Y."/>
            <person name="Fujiwara M."/>
            <person name="Mori M."/>
            <person name="Tomita M."/>
            <person name="Arakawa K."/>
        </authorList>
    </citation>
    <scope>NUCLEOTIDE SEQUENCE [LARGE SCALE GENOMIC DNA]</scope>
</reference>
<keyword evidence="2" id="KW-1185">Reference proteome</keyword>
<accession>A0A4Y2PN94</accession>
<comment type="caution">
    <text evidence="1">The sequence shown here is derived from an EMBL/GenBank/DDBJ whole genome shotgun (WGS) entry which is preliminary data.</text>
</comment>